<dbReference type="Proteomes" id="UP000298030">
    <property type="component" value="Unassembled WGS sequence"/>
</dbReference>
<dbReference type="OrthoDB" id="2789670at2759"/>
<dbReference type="SUPFAM" id="SSF48264">
    <property type="entry name" value="Cytochrome P450"/>
    <property type="match status" value="1"/>
</dbReference>
<comment type="cofactor">
    <cofactor evidence="1 9">
        <name>heme</name>
        <dbReference type="ChEBI" id="CHEBI:30413"/>
    </cofactor>
</comment>
<dbReference type="EMBL" id="QPFP01000026">
    <property type="protein sequence ID" value="TEB29702.1"/>
    <property type="molecule type" value="Genomic_DNA"/>
</dbReference>
<evidence type="ECO:0000256" key="1">
    <source>
        <dbReference type="ARBA" id="ARBA00001971"/>
    </source>
</evidence>
<dbReference type="InterPro" id="IPR050364">
    <property type="entry name" value="Cytochrome_P450_fung"/>
</dbReference>
<evidence type="ECO:0000256" key="2">
    <source>
        <dbReference type="ARBA" id="ARBA00005179"/>
    </source>
</evidence>
<evidence type="ECO:0000256" key="9">
    <source>
        <dbReference type="PIRSR" id="PIRSR602401-1"/>
    </source>
</evidence>
<keyword evidence="13" id="KW-1185">Reference proteome</keyword>
<evidence type="ECO:0000256" key="11">
    <source>
        <dbReference type="SAM" id="Phobius"/>
    </source>
</evidence>
<evidence type="ECO:0000256" key="8">
    <source>
        <dbReference type="ARBA" id="ARBA00023033"/>
    </source>
</evidence>
<dbReference type="STRING" id="71717.A0A4Y7T7Y1"/>
<feature type="binding site" description="axial binding residue" evidence="9">
    <location>
        <position position="455"/>
    </location>
    <ligand>
        <name>heme</name>
        <dbReference type="ChEBI" id="CHEBI:30413"/>
    </ligand>
    <ligandPart>
        <name>Fe</name>
        <dbReference type="ChEBI" id="CHEBI:18248"/>
    </ligandPart>
</feature>
<organism evidence="12 13">
    <name type="scientific">Coprinellus micaceus</name>
    <name type="common">Glistening ink-cap mushroom</name>
    <name type="synonym">Coprinus micaceus</name>
    <dbReference type="NCBI Taxonomy" id="71717"/>
    <lineage>
        <taxon>Eukaryota</taxon>
        <taxon>Fungi</taxon>
        <taxon>Dikarya</taxon>
        <taxon>Basidiomycota</taxon>
        <taxon>Agaricomycotina</taxon>
        <taxon>Agaricomycetes</taxon>
        <taxon>Agaricomycetidae</taxon>
        <taxon>Agaricales</taxon>
        <taxon>Agaricineae</taxon>
        <taxon>Psathyrellaceae</taxon>
        <taxon>Coprinellus</taxon>
    </lineage>
</organism>
<protein>
    <submittedName>
        <fullName evidence="12">O-methylsterigmatocystin oxidoreductase</fullName>
    </submittedName>
</protein>
<dbReference type="InterPro" id="IPR002401">
    <property type="entry name" value="Cyt_P450_E_grp-I"/>
</dbReference>
<evidence type="ECO:0000256" key="7">
    <source>
        <dbReference type="ARBA" id="ARBA00023004"/>
    </source>
</evidence>
<dbReference type="AlphaFoldDB" id="A0A4Y7T7Y1"/>
<proteinExistence type="inferred from homology"/>
<dbReference type="GO" id="GO:0005506">
    <property type="term" value="F:iron ion binding"/>
    <property type="evidence" value="ECO:0007669"/>
    <property type="project" value="InterPro"/>
</dbReference>
<dbReference type="InterPro" id="IPR001128">
    <property type="entry name" value="Cyt_P450"/>
</dbReference>
<dbReference type="GO" id="GO:0016705">
    <property type="term" value="F:oxidoreductase activity, acting on paired donors, with incorporation or reduction of molecular oxygen"/>
    <property type="evidence" value="ECO:0007669"/>
    <property type="project" value="InterPro"/>
</dbReference>
<dbReference type="PANTHER" id="PTHR46300">
    <property type="entry name" value="P450, PUTATIVE (EUROFUNG)-RELATED-RELATED"/>
    <property type="match status" value="1"/>
</dbReference>
<evidence type="ECO:0000256" key="10">
    <source>
        <dbReference type="RuleBase" id="RU000461"/>
    </source>
</evidence>
<evidence type="ECO:0000256" key="3">
    <source>
        <dbReference type="ARBA" id="ARBA00010617"/>
    </source>
</evidence>
<dbReference type="InterPro" id="IPR036396">
    <property type="entry name" value="Cyt_P450_sf"/>
</dbReference>
<gene>
    <name evidence="12" type="ORF">FA13DRAFT_1734501</name>
</gene>
<dbReference type="GO" id="GO:0020037">
    <property type="term" value="F:heme binding"/>
    <property type="evidence" value="ECO:0007669"/>
    <property type="project" value="InterPro"/>
</dbReference>
<keyword evidence="6 10" id="KW-0560">Oxidoreductase</keyword>
<keyword evidence="11" id="KW-0472">Membrane</keyword>
<feature type="transmembrane region" description="Helical" evidence="11">
    <location>
        <begin position="12"/>
        <end position="31"/>
    </location>
</feature>
<evidence type="ECO:0000256" key="4">
    <source>
        <dbReference type="ARBA" id="ARBA00022617"/>
    </source>
</evidence>
<keyword evidence="8 10" id="KW-0503">Monooxygenase</keyword>
<evidence type="ECO:0000256" key="6">
    <source>
        <dbReference type="ARBA" id="ARBA00023002"/>
    </source>
</evidence>
<evidence type="ECO:0000256" key="5">
    <source>
        <dbReference type="ARBA" id="ARBA00022723"/>
    </source>
</evidence>
<dbReference type="PANTHER" id="PTHR46300:SF7">
    <property type="entry name" value="P450, PUTATIVE (EUROFUNG)-RELATED"/>
    <property type="match status" value="1"/>
</dbReference>
<keyword evidence="7 9" id="KW-0408">Iron</keyword>
<dbReference type="CDD" id="cd11065">
    <property type="entry name" value="CYP64-like"/>
    <property type="match status" value="1"/>
</dbReference>
<sequence>MSFLLDLSNFPTLLVASGGLLAALVVIAVVAPKKRNPRGLPLPPGPKGLPIIGNTLQIPDFAKHPWEVYAALCKEYGDMVYLTAMGQGILVLSSLPRAVELLDKRAAVYSSRPSIPALDLIEQDWSFGTMSYGNTWKAYRRAFHQQMNRNVVSRYHPIMIEERDGFLRKLKECPTDFPEHLRLLFGKVIMRTSYGIDDMNQNELFIHNAESIVSAFGDSIAPGKYLVNTFPLLRHVPDWIPGAGFQKTFKKVVEITRKAVALPYREAKAGLAQGIRSIHPSMVASFIEELPDEDKPERQEAEARAMHVCATTYIAGADTTVASAMALILALASHPDVQMAAQAEIDNVVGQGRLPVITDRPSLPYVHAIVKELGRWHTVAPLGITHTTDSDDEYDGYFIPKGTFVMANSWAIMHDPDMFERPFDFAPERYLKDGKINELVPDPEVAAFGFGRRICPGRYFSNDGLFLLTASLLATFDISPQKDEFGNPVALKLEVLSELVAKPLPFKCNFTLRPGRDV</sequence>
<comment type="similarity">
    <text evidence="3 10">Belongs to the cytochrome P450 family.</text>
</comment>
<comment type="pathway">
    <text evidence="2">Secondary metabolite biosynthesis.</text>
</comment>
<dbReference type="PROSITE" id="PS00086">
    <property type="entry name" value="CYTOCHROME_P450"/>
    <property type="match status" value="1"/>
</dbReference>
<keyword evidence="4 9" id="KW-0349">Heme</keyword>
<comment type="caution">
    <text evidence="12">The sequence shown here is derived from an EMBL/GenBank/DDBJ whole genome shotgun (WGS) entry which is preliminary data.</text>
</comment>
<evidence type="ECO:0000313" key="12">
    <source>
        <dbReference type="EMBL" id="TEB29702.1"/>
    </source>
</evidence>
<dbReference type="GO" id="GO:0004497">
    <property type="term" value="F:monooxygenase activity"/>
    <property type="evidence" value="ECO:0007669"/>
    <property type="project" value="UniProtKB-KW"/>
</dbReference>
<reference evidence="12 13" key="1">
    <citation type="journal article" date="2019" name="Nat. Ecol. Evol.">
        <title>Megaphylogeny resolves global patterns of mushroom evolution.</title>
        <authorList>
            <person name="Varga T."/>
            <person name="Krizsan K."/>
            <person name="Foldi C."/>
            <person name="Dima B."/>
            <person name="Sanchez-Garcia M."/>
            <person name="Sanchez-Ramirez S."/>
            <person name="Szollosi G.J."/>
            <person name="Szarkandi J.G."/>
            <person name="Papp V."/>
            <person name="Albert L."/>
            <person name="Andreopoulos W."/>
            <person name="Angelini C."/>
            <person name="Antonin V."/>
            <person name="Barry K.W."/>
            <person name="Bougher N.L."/>
            <person name="Buchanan P."/>
            <person name="Buyck B."/>
            <person name="Bense V."/>
            <person name="Catcheside P."/>
            <person name="Chovatia M."/>
            <person name="Cooper J."/>
            <person name="Damon W."/>
            <person name="Desjardin D."/>
            <person name="Finy P."/>
            <person name="Geml J."/>
            <person name="Haridas S."/>
            <person name="Hughes K."/>
            <person name="Justo A."/>
            <person name="Karasinski D."/>
            <person name="Kautmanova I."/>
            <person name="Kiss B."/>
            <person name="Kocsube S."/>
            <person name="Kotiranta H."/>
            <person name="LaButti K.M."/>
            <person name="Lechner B.E."/>
            <person name="Liimatainen K."/>
            <person name="Lipzen A."/>
            <person name="Lukacs Z."/>
            <person name="Mihaltcheva S."/>
            <person name="Morgado L.N."/>
            <person name="Niskanen T."/>
            <person name="Noordeloos M.E."/>
            <person name="Ohm R.A."/>
            <person name="Ortiz-Santana B."/>
            <person name="Ovrebo C."/>
            <person name="Racz N."/>
            <person name="Riley R."/>
            <person name="Savchenko A."/>
            <person name="Shiryaev A."/>
            <person name="Soop K."/>
            <person name="Spirin V."/>
            <person name="Szebenyi C."/>
            <person name="Tomsovsky M."/>
            <person name="Tulloss R.E."/>
            <person name="Uehling J."/>
            <person name="Grigoriev I.V."/>
            <person name="Vagvolgyi C."/>
            <person name="Papp T."/>
            <person name="Martin F.M."/>
            <person name="Miettinen O."/>
            <person name="Hibbett D.S."/>
            <person name="Nagy L.G."/>
        </authorList>
    </citation>
    <scope>NUCLEOTIDE SEQUENCE [LARGE SCALE GENOMIC DNA]</scope>
    <source>
        <strain evidence="12 13">FP101781</strain>
    </source>
</reference>
<dbReference type="PRINTS" id="PR00463">
    <property type="entry name" value="EP450I"/>
</dbReference>
<dbReference type="Gene3D" id="1.10.630.10">
    <property type="entry name" value="Cytochrome P450"/>
    <property type="match status" value="1"/>
</dbReference>
<keyword evidence="11" id="KW-0812">Transmembrane</keyword>
<keyword evidence="5 9" id="KW-0479">Metal-binding</keyword>
<dbReference type="Pfam" id="PF00067">
    <property type="entry name" value="p450"/>
    <property type="match status" value="1"/>
</dbReference>
<dbReference type="InterPro" id="IPR017972">
    <property type="entry name" value="Cyt_P450_CS"/>
</dbReference>
<accession>A0A4Y7T7Y1</accession>
<keyword evidence="11" id="KW-1133">Transmembrane helix</keyword>
<name>A0A4Y7T7Y1_COPMI</name>
<evidence type="ECO:0000313" key="13">
    <source>
        <dbReference type="Proteomes" id="UP000298030"/>
    </source>
</evidence>